<accession>W2GQS0</accession>
<dbReference type="Proteomes" id="UP000053236">
    <property type="component" value="Unassembled WGS sequence"/>
</dbReference>
<dbReference type="AlphaFoldDB" id="W2GQS0"/>
<dbReference type="EMBL" id="KI686577">
    <property type="protein sequence ID" value="ETK85343.1"/>
    <property type="molecule type" value="Genomic_DNA"/>
</dbReference>
<reference evidence="1" key="1">
    <citation type="submission" date="2013-11" db="EMBL/GenBank/DDBJ databases">
        <title>The Genome Sequence of Phytophthora parasitica CJ02B3.</title>
        <authorList>
            <consortium name="The Broad Institute Genomics Platform"/>
            <person name="Russ C."/>
            <person name="Tyler B."/>
            <person name="Panabieres F."/>
            <person name="Shan W."/>
            <person name="Tripathy S."/>
            <person name="Grunwald N."/>
            <person name="Machado M."/>
            <person name="Johnson C.S."/>
            <person name="Arredondo F."/>
            <person name="Hong C."/>
            <person name="Coffey M."/>
            <person name="Young S.K."/>
            <person name="Zeng Q."/>
            <person name="Gargeya S."/>
            <person name="Fitzgerald M."/>
            <person name="Abouelleil A."/>
            <person name="Alvarado L."/>
            <person name="Chapman S.B."/>
            <person name="Gainer-Dewar J."/>
            <person name="Goldberg J."/>
            <person name="Griggs A."/>
            <person name="Gujja S."/>
            <person name="Hansen M."/>
            <person name="Howarth C."/>
            <person name="Imamovic A."/>
            <person name="Ireland A."/>
            <person name="Larimer J."/>
            <person name="McCowan C."/>
            <person name="Murphy C."/>
            <person name="Pearson M."/>
            <person name="Poon T.W."/>
            <person name="Priest M."/>
            <person name="Roberts A."/>
            <person name="Saif S."/>
            <person name="Shea T."/>
            <person name="Sykes S."/>
            <person name="Wortman J."/>
            <person name="Nusbaum C."/>
            <person name="Birren B."/>
        </authorList>
    </citation>
    <scope>NUCLEOTIDE SEQUENCE [LARGE SCALE GENOMIC DNA]</scope>
    <source>
        <strain evidence="1">CJ02B3</strain>
    </source>
</reference>
<gene>
    <name evidence="1" type="ORF">L915_09812</name>
</gene>
<proteinExistence type="predicted"/>
<sequence length="106" mass="11608">MASLGLRSANSYNDLVDVYSGSFCRMCYTYACHEHGGDHPLPVRRVDPVYPRVRLSSDDNVVCVGNEVTSGRDDLNRKVAVSNVSKKHQIGVASDADMTVGDTKPY</sequence>
<evidence type="ECO:0000313" key="1">
    <source>
        <dbReference type="EMBL" id="ETK85343.1"/>
    </source>
</evidence>
<organism evidence="1">
    <name type="scientific">Phytophthora nicotianae</name>
    <name type="common">Potato buckeye rot agent</name>
    <name type="synonym">Phytophthora parasitica</name>
    <dbReference type="NCBI Taxonomy" id="4792"/>
    <lineage>
        <taxon>Eukaryota</taxon>
        <taxon>Sar</taxon>
        <taxon>Stramenopiles</taxon>
        <taxon>Oomycota</taxon>
        <taxon>Peronosporomycetes</taxon>
        <taxon>Peronosporales</taxon>
        <taxon>Peronosporaceae</taxon>
        <taxon>Phytophthora</taxon>
    </lineage>
</organism>
<name>W2GQS0_PHYNI</name>
<protein>
    <submittedName>
        <fullName evidence="1">Uncharacterized protein</fullName>
    </submittedName>
</protein>
<dbReference type="VEuPathDB" id="FungiDB:PPTG_01509"/>